<evidence type="ECO:0000313" key="4">
    <source>
        <dbReference type="EMBL" id="RUO32711.1"/>
    </source>
</evidence>
<dbReference type="GO" id="GO:0051301">
    <property type="term" value="P:cell division"/>
    <property type="evidence" value="ECO:0007669"/>
    <property type="project" value="UniProtKB-KW"/>
</dbReference>
<keyword evidence="4" id="KW-0131">Cell cycle</keyword>
<dbReference type="Gene3D" id="3.30.70.1070">
    <property type="entry name" value="Sporulation related repeat"/>
    <property type="match status" value="1"/>
</dbReference>
<dbReference type="Pfam" id="PF05036">
    <property type="entry name" value="SPOR"/>
    <property type="match status" value="1"/>
</dbReference>
<dbReference type="PANTHER" id="PTHR38687:SF2">
    <property type="entry name" value="CELL DIVISION PROTEIN FTSN"/>
    <property type="match status" value="1"/>
</dbReference>
<keyword evidence="2" id="KW-1133">Transmembrane helix</keyword>
<dbReference type="PROSITE" id="PS51724">
    <property type="entry name" value="SPOR"/>
    <property type="match status" value="1"/>
</dbReference>
<dbReference type="InterPro" id="IPR036680">
    <property type="entry name" value="SPOR-like_sf"/>
</dbReference>
<sequence length="197" mass="22311">MPVDYAKKGAPKKRKPAPKGRGKGGRSRGAVRNQGQGGQKPPVKQVVIALIAVLAFAFGLWFLKSGEPERIVSSQDSPNAPTERELDPLPEKPEERWTYIRELETRTVEVDVPERQEARPRLMQCGSFRNYADADTLRARIAMQGFESQVRESHGSNGRWFRVILGPFENLRAAQRVNNQLQRSGIYGCQIWLWNLD</sequence>
<dbReference type="RefSeq" id="WP_126777095.1">
    <property type="nucleotide sequence ID" value="NZ_PIPM01000007.1"/>
</dbReference>
<feature type="domain" description="SPOR" evidence="3">
    <location>
        <begin position="115"/>
        <end position="194"/>
    </location>
</feature>
<keyword evidence="2" id="KW-0472">Membrane</keyword>
<organism evidence="4 5">
    <name type="scientific">Aliidiomarina sanyensis</name>
    <dbReference type="NCBI Taxonomy" id="1249555"/>
    <lineage>
        <taxon>Bacteria</taxon>
        <taxon>Pseudomonadati</taxon>
        <taxon>Pseudomonadota</taxon>
        <taxon>Gammaproteobacteria</taxon>
        <taxon>Alteromonadales</taxon>
        <taxon>Idiomarinaceae</taxon>
        <taxon>Aliidiomarina</taxon>
    </lineage>
</organism>
<evidence type="ECO:0000259" key="3">
    <source>
        <dbReference type="PROSITE" id="PS51724"/>
    </source>
</evidence>
<dbReference type="Proteomes" id="UP000288405">
    <property type="component" value="Unassembled WGS sequence"/>
</dbReference>
<dbReference type="AlphaFoldDB" id="A0A432WG46"/>
<feature type="region of interest" description="Disordered" evidence="1">
    <location>
        <begin position="1"/>
        <end position="40"/>
    </location>
</feature>
<dbReference type="OrthoDB" id="8558195at2"/>
<evidence type="ECO:0000256" key="2">
    <source>
        <dbReference type="SAM" id="Phobius"/>
    </source>
</evidence>
<gene>
    <name evidence="4" type="ORF">CWE11_08015</name>
</gene>
<dbReference type="EMBL" id="PIPM01000007">
    <property type="protein sequence ID" value="RUO32711.1"/>
    <property type="molecule type" value="Genomic_DNA"/>
</dbReference>
<reference evidence="4 5" key="1">
    <citation type="journal article" date="2011" name="Front. Microbiol.">
        <title>Genomic signatures of strain selection and enhancement in Bacillus atrophaeus var. globigii, a historical biowarfare simulant.</title>
        <authorList>
            <person name="Gibbons H.S."/>
            <person name="Broomall S.M."/>
            <person name="McNew L.A."/>
            <person name="Daligault H."/>
            <person name="Chapman C."/>
            <person name="Bruce D."/>
            <person name="Karavis M."/>
            <person name="Krepps M."/>
            <person name="McGregor P.A."/>
            <person name="Hong C."/>
            <person name="Park K.H."/>
            <person name="Akmal A."/>
            <person name="Feldman A."/>
            <person name="Lin J.S."/>
            <person name="Chang W.E."/>
            <person name="Higgs B.W."/>
            <person name="Demirev P."/>
            <person name="Lindquist J."/>
            <person name="Liem A."/>
            <person name="Fochler E."/>
            <person name="Read T.D."/>
            <person name="Tapia R."/>
            <person name="Johnson S."/>
            <person name="Bishop-Lilly K.A."/>
            <person name="Detter C."/>
            <person name="Han C."/>
            <person name="Sozhamannan S."/>
            <person name="Rosenzweig C.N."/>
            <person name="Skowronski E.W."/>
        </authorList>
    </citation>
    <scope>NUCLEOTIDE SEQUENCE [LARGE SCALE GENOMIC DNA]</scope>
    <source>
        <strain evidence="4 5">GYP-17</strain>
    </source>
</reference>
<comment type="caution">
    <text evidence="4">The sequence shown here is derived from an EMBL/GenBank/DDBJ whole genome shotgun (WGS) entry which is preliminary data.</text>
</comment>
<accession>A0A432WG46</accession>
<feature type="compositionally biased region" description="Basic residues" evidence="1">
    <location>
        <begin position="9"/>
        <end position="26"/>
    </location>
</feature>
<name>A0A432WG46_9GAMM</name>
<evidence type="ECO:0000313" key="5">
    <source>
        <dbReference type="Proteomes" id="UP000288405"/>
    </source>
</evidence>
<proteinExistence type="predicted"/>
<dbReference type="InterPro" id="IPR007730">
    <property type="entry name" value="SPOR-like_dom"/>
</dbReference>
<keyword evidence="5" id="KW-1185">Reference proteome</keyword>
<dbReference type="SUPFAM" id="SSF110997">
    <property type="entry name" value="Sporulation related repeat"/>
    <property type="match status" value="1"/>
</dbReference>
<feature type="transmembrane region" description="Helical" evidence="2">
    <location>
        <begin position="46"/>
        <end position="63"/>
    </location>
</feature>
<dbReference type="InterPro" id="IPR052521">
    <property type="entry name" value="Cell_div_SPOR-domain"/>
</dbReference>
<evidence type="ECO:0000256" key="1">
    <source>
        <dbReference type="SAM" id="MobiDB-lite"/>
    </source>
</evidence>
<keyword evidence="4" id="KW-0132">Cell division</keyword>
<keyword evidence="2" id="KW-0812">Transmembrane</keyword>
<dbReference type="PANTHER" id="PTHR38687">
    <property type="entry name" value="CELL DIVISION PROTEIN DEDD-RELATED"/>
    <property type="match status" value="1"/>
</dbReference>
<dbReference type="GO" id="GO:0042834">
    <property type="term" value="F:peptidoglycan binding"/>
    <property type="evidence" value="ECO:0007669"/>
    <property type="project" value="InterPro"/>
</dbReference>
<protein>
    <submittedName>
        <fullName evidence="4">Cell division protein FtsN</fullName>
    </submittedName>
</protein>